<dbReference type="PANTHER" id="PTHR30600:SF10">
    <property type="entry name" value="BLL6722 PROTEIN"/>
    <property type="match status" value="1"/>
</dbReference>
<evidence type="ECO:0000256" key="3">
    <source>
        <dbReference type="ARBA" id="ARBA00022723"/>
    </source>
</evidence>
<dbReference type="GO" id="GO:0004130">
    <property type="term" value="F:cytochrome-c peroxidase activity"/>
    <property type="evidence" value="ECO:0007669"/>
    <property type="project" value="UniProtKB-EC"/>
</dbReference>
<keyword evidence="11" id="KW-0575">Peroxidase</keyword>
<dbReference type="Gene3D" id="1.10.760.10">
    <property type="entry name" value="Cytochrome c-like domain"/>
    <property type="match status" value="2"/>
</dbReference>
<evidence type="ECO:0000256" key="5">
    <source>
        <dbReference type="ARBA" id="ARBA00023002"/>
    </source>
</evidence>
<feature type="domain" description="Cytochrome c" evidence="10">
    <location>
        <begin position="44"/>
        <end position="151"/>
    </location>
</feature>
<evidence type="ECO:0000313" key="12">
    <source>
        <dbReference type="Proteomes" id="UP001350748"/>
    </source>
</evidence>
<keyword evidence="2 7" id="KW-0349">Heme</keyword>
<protein>
    <submittedName>
        <fullName evidence="11">Cytochrome c peroxidase</fullName>
        <ecNumber evidence="11">1.11.1.5</ecNumber>
    </submittedName>
</protein>
<evidence type="ECO:0000256" key="6">
    <source>
        <dbReference type="ARBA" id="ARBA00023004"/>
    </source>
</evidence>
<organism evidence="11 12">
    <name type="scientific">Methylocystis borbori</name>
    <dbReference type="NCBI Taxonomy" id="3118750"/>
    <lineage>
        <taxon>Bacteria</taxon>
        <taxon>Pseudomonadati</taxon>
        <taxon>Pseudomonadota</taxon>
        <taxon>Alphaproteobacteria</taxon>
        <taxon>Hyphomicrobiales</taxon>
        <taxon>Methylocystaceae</taxon>
        <taxon>Methylocystis</taxon>
    </lineage>
</organism>
<keyword evidence="12" id="KW-1185">Reference proteome</keyword>
<name>A0ABU7XLR1_9HYPH</name>
<evidence type="ECO:0000313" key="11">
    <source>
        <dbReference type="EMBL" id="MEF3368080.1"/>
    </source>
</evidence>
<keyword evidence="4 9" id="KW-0732">Signal</keyword>
<dbReference type="InterPro" id="IPR036909">
    <property type="entry name" value="Cyt_c-like_dom_sf"/>
</dbReference>
<evidence type="ECO:0000256" key="4">
    <source>
        <dbReference type="ARBA" id="ARBA00022729"/>
    </source>
</evidence>
<dbReference type="Pfam" id="PF03150">
    <property type="entry name" value="CCP_MauG"/>
    <property type="match status" value="1"/>
</dbReference>
<dbReference type="InterPro" id="IPR009056">
    <property type="entry name" value="Cyt_c-like_dom"/>
</dbReference>
<feature type="chain" id="PRO_5046866965" evidence="9">
    <location>
        <begin position="28"/>
        <end position="419"/>
    </location>
</feature>
<evidence type="ECO:0000256" key="8">
    <source>
        <dbReference type="SAM" id="MobiDB-lite"/>
    </source>
</evidence>
<reference evidence="11 12" key="1">
    <citation type="submission" date="2024-02" db="EMBL/GenBank/DDBJ databases">
        <authorList>
            <person name="Grouzdev D."/>
        </authorList>
    </citation>
    <scope>NUCLEOTIDE SEQUENCE [LARGE SCALE GENOMIC DNA]</scope>
    <source>
        <strain evidence="11 12">9N</strain>
    </source>
</reference>
<dbReference type="Proteomes" id="UP001350748">
    <property type="component" value="Unassembled WGS sequence"/>
</dbReference>
<dbReference type="EMBL" id="JAZHYN010000079">
    <property type="protein sequence ID" value="MEF3368080.1"/>
    <property type="molecule type" value="Genomic_DNA"/>
</dbReference>
<evidence type="ECO:0000256" key="9">
    <source>
        <dbReference type="SAM" id="SignalP"/>
    </source>
</evidence>
<dbReference type="PROSITE" id="PS51007">
    <property type="entry name" value="CYTC"/>
    <property type="match status" value="2"/>
</dbReference>
<feature type="domain" description="Cytochrome c" evidence="10">
    <location>
        <begin position="229"/>
        <end position="413"/>
    </location>
</feature>
<comment type="caution">
    <text evidence="11">The sequence shown here is derived from an EMBL/GenBank/DDBJ whole genome shotgun (WGS) entry which is preliminary data.</text>
</comment>
<dbReference type="RefSeq" id="WP_332083123.1">
    <property type="nucleotide sequence ID" value="NZ_JAZHYN010000079.1"/>
</dbReference>
<keyword evidence="3 7" id="KW-0479">Metal-binding</keyword>
<evidence type="ECO:0000256" key="7">
    <source>
        <dbReference type="PROSITE-ProRule" id="PRU00433"/>
    </source>
</evidence>
<dbReference type="InterPro" id="IPR051395">
    <property type="entry name" value="Cytochrome_c_Peroxidase/MauG"/>
</dbReference>
<dbReference type="InterPro" id="IPR004852">
    <property type="entry name" value="Di-haem_cyt_c_peroxidsae"/>
</dbReference>
<gene>
    <name evidence="11" type="ORF">V3H18_16215</name>
</gene>
<dbReference type="EC" id="1.11.1.5" evidence="11"/>
<dbReference type="SUPFAM" id="SSF46626">
    <property type="entry name" value="Cytochrome c"/>
    <property type="match status" value="2"/>
</dbReference>
<keyword evidence="6 7" id="KW-0408">Iron</keyword>
<dbReference type="PANTHER" id="PTHR30600">
    <property type="entry name" value="CYTOCHROME C PEROXIDASE-RELATED"/>
    <property type="match status" value="1"/>
</dbReference>
<evidence type="ECO:0000256" key="2">
    <source>
        <dbReference type="ARBA" id="ARBA00022617"/>
    </source>
</evidence>
<sequence length="419" mass="45536">MTHFFPRGARPAALFAFLILAAVPVRAEAAPAPALAADERGLTPLELLGKRIFEDKTLSRPAGVACASCHDAAKAFQGDNGSPIPAVARGSLPESLGRRNTPSIMYASYAPSFGFVDDADEETGKVEKVPAGGQFLDGRASDLLAQVAMPMLDPLEMNAPSTRFVFEAIRDGAYADLVKSVYGDKIFADPEAGFQKLAQAVVAYEATARFHPFASKFDDYLRGKTQLSAIETKGFELFKDKKKGNCLACHVGKEESRNPEDWLFTDFTYDALGGPKNKAIPSAVKPGAEPDLGLCKRAGLAEVAPKGFDVESVCGAFKVPTLRNIAVTAPYLHNGVFYKLRDVVAFYATRDTNPERWYPKDKKGRPQKFDDLPSAAHENVNVDEAPYDRKLGEKPRLNDAEIDALVAFLETLTDRRATP</sequence>
<accession>A0ABU7XLR1</accession>
<comment type="subcellular location">
    <subcellularLocation>
        <location evidence="1">Cell envelope</location>
    </subcellularLocation>
</comment>
<feature type="region of interest" description="Disordered" evidence="8">
    <location>
        <begin position="357"/>
        <end position="387"/>
    </location>
</feature>
<keyword evidence="5 11" id="KW-0560">Oxidoreductase</keyword>
<proteinExistence type="predicted"/>
<evidence type="ECO:0000256" key="1">
    <source>
        <dbReference type="ARBA" id="ARBA00004196"/>
    </source>
</evidence>
<evidence type="ECO:0000259" key="10">
    <source>
        <dbReference type="PROSITE" id="PS51007"/>
    </source>
</evidence>
<feature type="signal peptide" evidence="9">
    <location>
        <begin position="1"/>
        <end position="27"/>
    </location>
</feature>